<name>A0ABX4HPN8_9BACI</name>
<comment type="similarity">
    <text evidence="2 10">Belongs to the PduL family.</text>
</comment>
<dbReference type="PANTHER" id="PTHR39453:SF1">
    <property type="entry name" value="PHOSPHATE PROPANOYLTRANSFERASE"/>
    <property type="match status" value="1"/>
</dbReference>
<evidence type="ECO:0000256" key="8">
    <source>
        <dbReference type="ARBA" id="ARBA00023315"/>
    </source>
</evidence>
<proteinExistence type="inferred from homology"/>
<evidence type="ECO:0000256" key="2">
    <source>
        <dbReference type="ARBA" id="ARBA00007342"/>
    </source>
</evidence>
<evidence type="ECO:0000256" key="3">
    <source>
        <dbReference type="ARBA" id="ARBA00012206"/>
    </source>
</evidence>
<gene>
    <name evidence="11" type="ORF">CKW00_12800</name>
</gene>
<keyword evidence="7" id="KW-0862">Zinc</keyword>
<accession>A0ABX4HPN8</accession>
<dbReference type="EC" id="2.3.1.222" evidence="3 10"/>
<sequence length="216" mass="23211">MEKTDMETIVEEVMAKLERRSSGGVPIGISARHCHLDRSSLHTLFGEGFELSKKADLSQPGQFAANETVTIAGPKGTIPNVRILGPLRPVSQVEVSRTDAFKLGGNPPVRLSGDIGGSAPVTLIGPKGSIYLKEGLIIAKAHIHMHPDDATFYNVTNGEEVDVKVRGEGRTLTFSEVVIRVSDKYRLDMHVDTDEANAAALQKNAEGSLIKADKDG</sequence>
<evidence type="ECO:0000256" key="5">
    <source>
        <dbReference type="ARBA" id="ARBA00022679"/>
    </source>
</evidence>
<comment type="cofactor">
    <cofactor evidence="1">
        <name>Zn(2+)</name>
        <dbReference type="ChEBI" id="CHEBI:29105"/>
    </cofactor>
</comment>
<dbReference type="InterPro" id="IPR008300">
    <property type="entry name" value="PTAC"/>
</dbReference>
<evidence type="ECO:0000313" key="12">
    <source>
        <dbReference type="Proteomes" id="UP000217561"/>
    </source>
</evidence>
<evidence type="ECO:0000256" key="1">
    <source>
        <dbReference type="ARBA" id="ARBA00001947"/>
    </source>
</evidence>
<reference evidence="11 12" key="1">
    <citation type="submission" date="2017-08" db="EMBL/GenBank/DDBJ databases">
        <title>Salimicrobium alkalisoli sp. nov., isolated from saline alkaline soil.</title>
        <authorList>
            <person name="Zhang G."/>
            <person name="Xiong Q."/>
        </authorList>
    </citation>
    <scope>NUCLEOTIDE SEQUENCE [LARGE SCALE GENOMIC DNA]</scope>
    <source>
        <strain evidence="11 12">WN024</strain>
    </source>
</reference>
<dbReference type="PIRSF" id="PIRSF010130">
    <property type="entry name" value="PduL"/>
    <property type="match status" value="1"/>
</dbReference>
<evidence type="ECO:0000256" key="9">
    <source>
        <dbReference type="ARBA" id="ARBA00047589"/>
    </source>
</evidence>
<dbReference type="NCBIfam" id="NF011652">
    <property type="entry name" value="PRK15070.1"/>
    <property type="match status" value="1"/>
</dbReference>
<comment type="caution">
    <text evidence="11">The sequence shown here is derived from an EMBL/GenBank/DDBJ whole genome shotgun (WGS) entry which is preliminary data.</text>
</comment>
<dbReference type="RefSeq" id="WP_095822887.1">
    <property type="nucleotide sequence ID" value="NZ_NSGH01000031.1"/>
</dbReference>
<dbReference type="EMBL" id="NSGH01000031">
    <property type="protein sequence ID" value="PBB04675.1"/>
    <property type="molecule type" value="Genomic_DNA"/>
</dbReference>
<dbReference type="Proteomes" id="UP000217561">
    <property type="component" value="Unassembled WGS sequence"/>
</dbReference>
<dbReference type="Pfam" id="PF06130">
    <property type="entry name" value="PTAC"/>
    <property type="match status" value="1"/>
</dbReference>
<dbReference type="PANTHER" id="PTHR39453">
    <property type="entry name" value="PHOSPHATE PROPANOYLTRANSFERASE"/>
    <property type="match status" value="1"/>
</dbReference>
<organism evidence="11 12">
    <name type="scientific">Salimicrobium humidisoli</name>
    <dbReference type="NCBI Taxonomy" id="2029857"/>
    <lineage>
        <taxon>Bacteria</taxon>
        <taxon>Bacillati</taxon>
        <taxon>Bacillota</taxon>
        <taxon>Bacilli</taxon>
        <taxon>Bacillales</taxon>
        <taxon>Bacillaceae</taxon>
        <taxon>Salimicrobium</taxon>
    </lineage>
</organism>
<evidence type="ECO:0000256" key="10">
    <source>
        <dbReference type="PIRNR" id="PIRNR010130"/>
    </source>
</evidence>
<evidence type="ECO:0000256" key="6">
    <source>
        <dbReference type="ARBA" id="ARBA00022723"/>
    </source>
</evidence>
<comment type="function">
    <text evidence="10">Involved in 1,2-propanediol (1,2-PD) degradation by catalyzing the conversion of propanoyl-CoA to propanoyl-phosphate.</text>
</comment>
<evidence type="ECO:0000256" key="4">
    <source>
        <dbReference type="ARBA" id="ARBA00020837"/>
    </source>
</evidence>
<protein>
    <recommendedName>
        <fullName evidence="4 10">Phosphate propanoyltransferase</fullName>
        <ecNumber evidence="3 10">2.3.1.222</ecNumber>
    </recommendedName>
</protein>
<evidence type="ECO:0000256" key="7">
    <source>
        <dbReference type="ARBA" id="ARBA00022833"/>
    </source>
</evidence>
<comment type="pathway">
    <text evidence="10">Polyol metabolism; 1,2-propanediol degradation.</text>
</comment>
<keyword evidence="5 10" id="KW-0808">Transferase</keyword>
<keyword evidence="8 10" id="KW-0012">Acyltransferase</keyword>
<keyword evidence="6" id="KW-0479">Metal-binding</keyword>
<comment type="catalytic activity">
    <reaction evidence="9 10">
        <text>propanoyl-CoA + phosphate = propanoyl phosphate + CoA</text>
        <dbReference type="Rhea" id="RHEA:28046"/>
        <dbReference type="ChEBI" id="CHEBI:43474"/>
        <dbReference type="ChEBI" id="CHEBI:57287"/>
        <dbReference type="ChEBI" id="CHEBI:57392"/>
        <dbReference type="ChEBI" id="CHEBI:58933"/>
        <dbReference type="EC" id="2.3.1.222"/>
    </reaction>
</comment>
<keyword evidence="12" id="KW-1185">Reference proteome</keyword>
<evidence type="ECO:0000313" key="11">
    <source>
        <dbReference type="EMBL" id="PBB04675.1"/>
    </source>
</evidence>